<proteinExistence type="predicted"/>
<feature type="non-terminal residue" evidence="2">
    <location>
        <position position="343"/>
    </location>
</feature>
<dbReference type="GO" id="GO:0005763">
    <property type="term" value="C:mitochondrial small ribosomal subunit"/>
    <property type="evidence" value="ECO:0007669"/>
    <property type="project" value="TreeGrafter"/>
</dbReference>
<dbReference type="AlphaFoldDB" id="A0AA36FVH2"/>
<gene>
    <name evidence="2" type="ORF">MSPICULIGERA_LOCUS7234</name>
</gene>
<organism evidence="2 3">
    <name type="scientific">Mesorhabditis spiculigera</name>
    <dbReference type="NCBI Taxonomy" id="96644"/>
    <lineage>
        <taxon>Eukaryota</taxon>
        <taxon>Metazoa</taxon>
        <taxon>Ecdysozoa</taxon>
        <taxon>Nematoda</taxon>
        <taxon>Chromadorea</taxon>
        <taxon>Rhabditida</taxon>
        <taxon>Rhabditina</taxon>
        <taxon>Rhabditomorpha</taxon>
        <taxon>Rhabditoidea</taxon>
        <taxon>Rhabditidae</taxon>
        <taxon>Mesorhabditinae</taxon>
        <taxon>Mesorhabditis</taxon>
    </lineage>
</organism>
<evidence type="ECO:0000313" key="3">
    <source>
        <dbReference type="Proteomes" id="UP001177023"/>
    </source>
</evidence>
<evidence type="ECO:0000313" key="2">
    <source>
        <dbReference type="EMBL" id="CAJ0568720.1"/>
    </source>
</evidence>
<sequence>MLRPPLRLAGAARLESTLAARMREASGGKTMKRAVPSADDVDMFVMPRRKLRAQMSIEQQTGRAEWKQRSRFDIGNRLAVRKPRSETMEPDQDWPNVWPAARSFNASVVPLPKQGNLELVKIPNFLHLTPAAIQRHCEVIKKFCTPFPAELKKEEAVDQFLPMSLYYNDYVHQGSSIRDPRSRVVTTTLKVKNLGLTDAAYQKIQRLAGQRYDEATDTLTILTDRCHTRKQNDDYGQYLLTVLYHEAHKVEQWEQQATRVDALKLEFDGSASKEKIISLLQRAKECDALSPSVQLSADSKGDEPELQQFAEKWNRYRNEKESPASTRSYAESVKSLLGIPKLA</sequence>
<dbReference type="PANTHER" id="PTHR13490:SF0">
    <property type="entry name" value="SMALL RIBOSOMAL SUBUNIT PROTEIN MS35"/>
    <property type="match status" value="1"/>
</dbReference>
<keyword evidence="3" id="KW-1185">Reference proteome</keyword>
<feature type="domain" description="Small ribosomal subunit protein mS35 mitochondrial conserved" evidence="1">
    <location>
        <begin position="164"/>
        <end position="250"/>
    </location>
</feature>
<dbReference type="GO" id="GO:0003735">
    <property type="term" value="F:structural constituent of ribosome"/>
    <property type="evidence" value="ECO:0007669"/>
    <property type="project" value="InterPro"/>
</dbReference>
<dbReference type="GO" id="GO:0032543">
    <property type="term" value="P:mitochondrial translation"/>
    <property type="evidence" value="ECO:0007669"/>
    <property type="project" value="InterPro"/>
</dbReference>
<dbReference type="InterPro" id="IPR039848">
    <property type="entry name" value="Ribosomal_mS35_mt"/>
</dbReference>
<dbReference type="Pfam" id="PF10213">
    <property type="entry name" value="MRP-S28"/>
    <property type="match status" value="1"/>
</dbReference>
<evidence type="ECO:0000259" key="1">
    <source>
        <dbReference type="Pfam" id="PF10213"/>
    </source>
</evidence>
<dbReference type="EMBL" id="CATQJA010001808">
    <property type="protein sequence ID" value="CAJ0568720.1"/>
    <property type="molecule type" value="Genomic_DNA"/>
</dbReference>
<dbReference type="PANTHER" id="PTHR13490">
    <property type="entry name" value="MITOCHONDRIAL 28S RIBOSOMAL PROTEIN S28"/>
    <property type="match status" value="1"/>
</dbReference>
<accession>A0AA36FVH2</accession>
<name>A0AA36FVH2_9BILA</name>
<dbReference type="Proteomes" id="UP001177023">
    <property type="component" value="Unassembled WGS sequence"/>
</dbReference>
<protein>
    <recommendedName>
        <fullName evidence="1">Small ribosomal subunit protein mS35 mitochondrial conserved domain-containing protein</fullName>
    </recommendedName>
</protein>
<reference evidence="2" key="1">
    <citation type="submission" date="2023-06" db="EMBL/GenBank/DDBJ databases">
        <authorList>
            <person name="Delattre M."/>
        </authorList>
    </citation>
    <scope>NUCLEOTIDE SEQUENCE</scope>
    <source>
        <strain evidence="2">AF72</strain>
    </source>
</reference>
<dbReference type="InterPro" id="IPR019349">
    <property type="entry name" value="Ribosomal_mS35_mit"/>
</dbReference>
<comment type="caution">
    <text evidence="2">The sequence shown here is derived from an EMBL/GenBank/DDBJ whole genome shotgun (WGS) entry which is preliminary data.</text>
</comment>